<keyword evidence="3" id="KW-1185">Reference proteome</keyword>
<evidence type="ECO:0000313" key="3">
    <source>
        <dbReference type="Proteomes" id="UP000008068"/>
    </source>
</evidence>
<evidence type="ECO:0000313" key="2">
    <source>
        <dbReference type="EMBL" id="EGT43255.1"/>
    </source>
</evidence>
<evidence type="ECO:0000256" key="1">
    <source>
        <dbReference type="SAM" id="MobiDB-lite"/>
    </source>
</evidence>
<dbReference type="Proteomes" id="UP000008068">
    <property type="component" value="Unassembled WGS sequence"/>
</dbReference>
<feature type="region of interest" description="Disordered" evidence="1">
    <location>
        <begin position="474"/>
        <end position="538"/>
    </location>
</feature>
<accession>G0MSN8</accession>
<feature type="compositionally biased region" description="Basic and acidic residues" evidence="1">
    <location>
        <begin position="474"/>
        <end position="484"/>
    </location>
</feature>
<reference evidence="3" key="1">
    <citation type="submission" date="2011-07" db="EMBL/GenBank/DDBJ databases">
        <authorList>
            <consortium name="Caenorhabditis brenneri Sequencing and Analysis Consortium"/>
            <person name="Wilson R.K."/>
        </authorList>
    </citation>
    <scope>NUCLEOTIDE SEQUENCE [LARGE SCALE GENOMIC DNA]</scope>
    <source>
        <strain evidence="3">PB2801</strain>
    </source>
</reference>
<protein>
    <submittedName>
        <fullName evidence="2">Uncharacterized protein</fullName>
    </submittedName>
</protein>
<dbReference type="InParanoid" id="G0MSN8"/>
<dbReference type="EMBL" id="GL379810">
    <property type="protein sequence ID" value="EGT43255.1"/>
    <property type="molecule type" value="Genomic_DNA"/>
</dbReference>
<feature type="compositionally biased region" description="Pro residues" evidence="1">
    <location>
        <begin position="449"/>
        <end position="459"/>
    </location>
</feature>
<name>G0MSN8_CAEBE</name>
<organism evidence="3">
    <name type="scientific">Caenorhabditis brenneri</name>
    <name type="common">Nematode worm</name>
    <dbReference type="NCBI Taxonomy" id="135651"/>
    <lineage>
        <taxon>Eukaryota</taxon>
        <taxon>Metazoa</taxon>
        <taxon>Ecdysozoa</taxon>
        <taxon>Nematoda</taxon>
        <taxon>Chromadorea</taxon>
        <taxon>Rhabditida</taxon>
        <taxon>Rhabditina</taxon>
        <taxon>Rhabditomorpha</taxon>
        <taxon>Rhabditoidea</taxon>
        <taxon>Rhabditidae</taxon>
        <taxon>Peloderinae</taxon>
        <taxon>Caenorhabditis</taxon>
    </lineage>
</organism>
<dbReference type="HOGENOM" id="CLU_020330_0_0_1"/>
<gene>
    <name evidence="2" type="ORF">CAEBREN_03904</name>
</gene>
<dbReference type="eggNOG" id="ENOG502TJ2T">
    <property type="taxonomic scope" value="Eukaryota"/>
</dbReference>
<dbReference type="AlphaFoldDB" id="G0MSN8"/>
<dbReference type="OrthoDB" id="5911028at2759"/>
<proteinExistence type="predicted"/>
<feature type="region of interest" description="Disordered" evidence="1">
    <location>
        <begin position="445"/>
        <end position="464"/>
    </location>
</feature>
<sequence length="724" mass="84025">MEDEFQAVAPGISMRDLQVQLRRVQIQETPVVEDGNVVIIRPGEVDPNNNRWNRPFRVKMVHFLVLMALAANPTRDVYQLWINREEGWASNDIPLLTTDKGALRLQVWLGTLPNPSKHAEQVLLRMEWITEYIPAEEFTRWFLLKARGSPEIDQRGVHERSRRCLLCGSHVLGFPIDNHDFTNCIFRRIPAIQRLKFIAVNHRGFCSFCGQWSTTHTNERCTPKPCRCRAVDHQSCQDLCVRYGAPAMSIQEQDQHALEAIEEHYTRCEALRVNNVSEYWCPGDAPSRTTRNLFIARRNNGQHIVLRGWARFVERFFNRWIPPTTAYRSRTVYSGLITPEESSAQVNSYLMFPPEEIDRIQLYGMVLDQLRFNHFWNRNRRGNQPILTLPENIGIRRTLREDLPPMPPVIPVVIPHHMRPPVNNAAQIRNLLEPVMEQVHQLVRNGPRAQPPNAGPPVELPEEHGEGEVENIQDHNIDRPESPDVRPGQRRQVQASDEEDNVSLDDPEPHSDHEQDAEEQGAPGEQPNGEGNGIPQDQEFGRNFMWFHFERNEEMVHELVELQQEQALNHQTNRRVRIHPRTNQVTTPVETLDEIAERRIPHFLPAIQCRIGFLIHSLTGSWNPPAYPEGRYSIEELQEYIALLQGAHRFLGSLGDIGYGLEARITNCDRLIRDPYQLHLLALPDLETYHWMYHDAFLFAEEHWLPVFQEIQRDGCQCTRLPEF</sequence>
<feature type="compositionally biased region" description="Acidic residues" evidence="1">
    <location>
        <begin position="496"/>
        <end position="506"/>
    </location>
</feature>